<keyword evidence="2" id="KW-1003">Cell membrane</keyword>
<dbReference type="RefSeq" id="WP_198076404.1">
    <property type="nucleotide sequence ID" value="NZ_JAEDAE010000009.1"/>
</dbReference>
<evidence type="ECO:0000313" key="9">
    <source>
        <dbReference type="Proteomes" id="UP000625631"/>
    </source>
</evidence>
<dbReference type="InterPro" id="IPR000917">
    <property type="entry name" value="Sulfatase_N"/>
</dbReference>
<dbReference type="EMBL" id="JAEDAE010000009">
    <property type="protein sequence ID" value="MBH8559777.1"/>
    <property type="molecule type" value="Genomic_DNA"/>
</dbReference>
<dbReference type="PANTHER" id="PTHR47371">
    <property type="entry name" value="LIPOTEICHOIC ACID SYNTHASE"/>
    <property type="match status" value="1"/>
</dbReference>
<dbReference type="PANTHER" id="PTHR47371:SF3">
    <property type="entry name" value="PHOSPHOGLYCEROL TRANSFERASE I"/>
    <property type="match status" value="1"/>
</dbReference>
<comment type="caution">
    <text evidence="8">The sequence shown here is derived from an EMBL/GenBank/DDBJ whole genome shotgun (WGS) entry which is preliminary data.</text>
</comment>
<feature type="transmembrane region" description="Helical" evidence="6">
    <location>
        <begin position="135"/>
        <end position="153"/>
    </location>
</feature>
<feature type="transmembrane region" description="Helical" evidence="6">
    <location>
        <begin position="87"/>
        <end position="106"/>
    </location>
</feature>
<evidence type="ECO:0000256" key="2">
    <source>
        <dbReference type="ARBA" id="ARBA00022475"/>
    </source>
</evidence>
<dbReference type="CDD" id="cd16015">
    <property type="entry name" value="LTA_synthase"/>
    <property type="match status" value="1"/>
</dbReference>
<feature type="transmembrane region" description="Helical" evidence="6">
    <location>
        <begin position="174"/>
        <end position="192"/>
    </location>
</feature>
<comment type="subcellular location">
    <subcellularLocation>
        <location evidence="1">Cell membrane</location>
        <topology evidence="1">Multi-pass membrane protein</topology>
    </subcellularLocation>
</comment>
<protein>
    <submittedName>
        <fullName evidence="8">LTA synthase family protein</fullName>
    </submittedName>
</protein>
<gene>
    <name evidence="8" type="ORF">I7X13_17075</name>
</gene>
<feature type="transmembrane region" description="Helical" evidence="6">
    <location>
        <begin position="56"/>
        <end position="75"/>
    </location>
</feature>
<dbReference type="PIRSF" id="PIRSF005091">
    <property type="entry name" value="Mmb_sulf_HI1246"/>
    <property type="match status" value="1"/>
</dbReference>
<dbReference type="Gene3D" id="3.40.720.10">
    <property type="entry name" value="Alkaline Phosphatase, subunit A"/>
    <property type="match status" value="1"/>
</dbReference>
<organism evidence="8 9">
    <name type="scientific">Hymenobacter negativus</name>
    <dbReference type="NCBI Taxonomy" id="2795026"/>
    <lineage>
        <taxon>Bacteria</taxon>
        <taxon>Pseudomonadati</taxon>
        <taxon>Bacteroidota</taxon>
        <taxon>Cytophagia</taxon>
        <taxon>Cytophagales</taxon>
        <taxon>Hymenobacteraceae</taxon>
        <taxon>Hymenobacter</taxon>
    </lineage>
</organism>
<feature type="transmembrane region" description="Helical" evidence="6">
    <location>
        <begin position="14"/>
        <end position="36"/>
    </location>
</feature>
<sequence length="636" mass="70542">MIPSPAIRLLLRRFALLMAVYTLLRLGFYCLNLVTFRGIAPGAVVQAFMHGLRFDVAALLWMNLPLVLLSLLVPVDARRGQQWLRGLFVLLNVPGFLLNIIDWEYFKFIGRRLSNEWSTIGHDIAQQAGQIGLHYWYLAIPLAGLVYVLWRLCPMPTPAELAAPAGRWRWAQRTVEFMLVVGLVVLGLRGGWQLKPLRTGIAFEQQPAVLGHLALNSTFTVLKSFDEVQIDRVGYFPTATALRPALNAAPLPARPAASTVPDNVVVLLMESFGSEYNGVENGGRGSFTPFFDSLAVAPGARLMRENYANGRRSIEALPAVLAGLPSLMDEPFITSSFQTAELHGLGEILGRHGYSTAMYHAGSNGTMGFDMFSGIAGMQHYYGLNEYPGAAASPDYDGHWGIFDEPYLQYFNRQLTATKQPFLAALFTLSSHEPFSLPTKYKGKFPVGTQPIHPTIAYADLALRRFFAAARREPWYAHTVFVLTADHTSQSDRAGYQNPLGAHKTPLLFFRPGQPLPAANPHRITEQIDVPASVLDVLGLAQEQPALLPFGSSVFDAASPGRAIFRDGDSYYLVHSDFVAELTNKNEVRLYPYQTHFIPNEPVAKPNPALVKKYGDELRACVQFYVNGLLDNRLYK</sequence>
<keyword evidence="4 6" id="KW-1133">Transmembrane helix</keyword>
<evidence type="ECO:0000256" key="3">
    <source>
        <dbReference type="ARBA" id="ARBA00022692"/>
    </source>
</evidence>
<evidence type="ECO:0000259" key="7">
    <source>
        <dbReference type="Pfam" id="PF00884"/>
    </source>
</evidence>
<evidence type="ECO:0000256" key="6">
    <source>
        <dbReference type="SAM" id="Phobius"/>
    </source>
</evidence>
<proteinExistence type="predicted"/>
<dbReference type="Proteomes" id="UP000625631">
    <property type="component" value="Unassembled WGS sequence"/>
</dbReference>
<evidence type="ECO:0000256" key="4">
    <source>
        <dbReference type="ARBA" id="ARBA00022989"/>
    </source>
</evidence>
<name>A0ABS0QAQ1_9BACT</name>
<evidence type="ECO:0000256" key="5">
    <source>
        <dbReference type="ARBA" id="ARBA00023136"/>
    </source>
</evidence>
<reference evidence="8 9" key="1">
    <citation type="submission" date="2020-12" db="EMBL/GenBank/DDBJ databases">
        <title>Hymenobacter sp.</title>
        <authorList>
            <person name="Kim M.K."/>
        </authorList>
    </citation>
    <scope>NUCLEOTIDE SEQUENCE [LARGE SCALE GENOMIC DNA]</scope>
    <source>
        <strain evidence="8 9">BT442</strain>
    </source>
</reference>
<dbReference type="InterPro" id="IPR017850">
    <property type="entry name" value="Alkaline_phosphatase_core_sf"/>
</dbReference>
<dbReference type="Pfam" id="PF00884">
    <property type="entry name" value="Sulfatase"/>
    <property type="match status" value="1"/>
</dbReference>
<keyword evidence="3 6" id="KW-0812">Transmembrane</keyword>
<dbReference type="InterPro" id="IPR012160">
    <property type="entry name" value="LtaS-like"/>
</dbReference>
<dbReference type="SUPFAM" id="SSF53649">
    <property type="entry name" value="Alkaline phosphatase-like"/>
    <property type="match status" value="1"/>
</dbReference>
<feature type="domain" description="Sulfatase N-terminal" evidence="7">
    <location>
        <begin position="263"/>
        <end position="539"/>
    </location>
</feature>
<accession>A0ABS0QAQ1</accession>
<keyword evidence="9" id="KW-1185">Reference proteome</keyword>
<evidence type="ECO:0000313" key="8">
    <source>
        <dbReference type="EMBL" id="MBH8559777.1"/>
    </source>
</evidence>
<evidence type="ECO:0000256" key="1">
    <source>
        <dbReference type="ARBA" id="ARBA00004651"/>
    </source>
</evidence>
<keyword evidence="5 6" id="KW-0472">Membrane</keyword>
<dbReference type="InterPro" id="IPR050448">
    <property type="entry name" value="OpgB/LTA_synthase_biosynth"/>
</dbReference>